<sequence>MATSSEIRTLTAGAELSDEQLLASYAIADRSVPWLRANFVSSIDGAATHEGTSGPLGTASDGRVFALLRRLADVIVVGAGTVRQEGYKNLALDEDAEKWRKANGLTPQPRFAVVSASLRLEPSDLADYAARPFVITTESASSQARSQLEEVAEVIVAGDTEVDTVELKHVLAQRGHPQLHSEGGPTLFATMIAQGVVDELCLTISPRLEGGSARRIVDAAEATPQDMALAHALGGDDGTLLLRYVRAAR</sequence>
<reference evidence="6" key="1">
    <citation type="journal article" date="2019" name="Int. J. Syst. Evol. Microbiol.">
        <title>The Global Catalogue of Microorganisms (GCM) 10K type strain sequencing project: providing services to taxonomists for standard genome sequencing and annotation.</title>
        <authorList>
            <consortium name="The Broad Institute Genomics Platform"/>
            <consortium name="The Broad Institute Genome Sequencing Center for Infectious Disease"/>
            <person name="Wu L."/>
            <person name="Ma J."/>
        </authorList>
    </citation>
    <scope>NUCLEOTIDE SEQUENCE [LARGE SCALE GENOMIC DNA]</scope>
    <source>
        <strain evidence="6">JCM 12762</strain>
    </source>
</reference>
<name>A0ABP4GAB4_9MICO</name>
<dbReference type="EMBL" id="BAAAKW010000027">
    <property type="protein sequence ID" value="GAA1216076.1"/>
    <property type="molecule type" value="Genomic_DNA"/>
</dbReference>
<keyword evidence="3" id="KW-0560">Oxidoreductase</keyword>
<keyword evidence="2" id="KW-0521">NADP</keyword>
<evidence type="ECO:0000256" key="1">
    <source>
        <dbReference type="ARBA" id="ARBA00005104"/>
    </source>
</evidence>
<dbReference type="Pfam" id="PF01872">
    <property type="entry name" value="RibD_C"/>
    <property type="match status" value="1"/>
</dbReference>
<gene>
    <name evidence="5" type="primary">ribD_1</name>
    <name evidence="5" type="ORF">GCM10009655_14230</name>
</gene>
<dbReference type="PANTHER" id="PTHR38011:SF7">
    <property type="entry name" value="2,5-DIAMINO-6-RIBOSYLAMINO-4(3H)-PYRIMIDINONE 5'-PHOSPHATE REDUCTASE"/>
    <property type="match status" value="1"/>
</dbReference>
<dbReference type="InterPro" id="IPR002734">
    <property type="entry name" value="RibDG_C"/>
</dbReference>
<protein>
    <submittedName>
        <fullName evidence="5">Bifunctional diaminohydroxyphosphoribosylaminopyrimidine deaminase/5-amino-6-(5-phosphoribosylamino)uracil reductase</fullName>
    </submittedName>
</protein>
<evidence type="ECO:0000256" key="3">
    <source>
        <dbReference type="ARBA" id="ARBA00023002"/>
    </source>
</evidence>
<dbReference type="SUPFAM" id="SSF53597">
    <property type="entry name" value="Dihydrofolate reductase-like"/>
    <property type="match status" value="1"/>
</dbReference>
<evidence type="ECO:0000313" key="6">
    <source>
        <dbReference type="Proteomes" id="UP001500943"/>
    </source>
</evidence>
<dbReference type="Gene3D" id="3.40.430.10">
    <property type="entry name" value="Dihydrofolate Reductase, subunit A"/>
    <property type="match status" value="1"/>
</dbReference>
<evidence type="ECO:0000259" key="4">
    <source>
        <dbReference type="Pfam" id="PF01872"/>
    </source>
</evidence>
<accession>A0ABP4GAB4</accession>
<evidence type="ECO:0000256" key="2">
    <source>
        <dbReference type="ARBA" id="ARBA00022857"/>
    </source>
</evidence>
<feature type="domain" description="Bacterial bifunctional deaminase-reductase C-terminal" evidence="4">
    <location>
        <begin position="33"/>
        <end position="223"/>
    </location>
</feature>
<proteinExistence type="predicted"/>
<keyword evidence="6" id="KW-1185">Reference proteome</keyword>
<evidence type="ECO:0000313" key="5">
    <source>
        <dbReference type="EMBL" id="GAA1216076.1"/>
    </source>
</evidence>
<dbReference type="Proteomes" id="UP001500943">
    <property type="component" value="Unassembled WGS sequence"/>
</dbReference>
<organism evidence="5 6">
    <name type="scientific">Rhodoglobus aureus</name>
    <dbReference type="NCBI Taxonomy" id="191497"/>
    <lineage>
        <taxon>Bacteria</taxon>
        <taxon>Bacillati</taxon>
        <taxon>Actinomycetota</taxon>
        <taxon>Actinomycetes</taxon>
        <taxon>Micrococcales</taxon>
        <taxon>Microbacteriaceae</taxon>
        <taxon>Rhodoglobus</taxon>
    </lineage>
</organism>
<dbReference type="PANTHER" id="PTHR38011">
    <property type="entry name" value="DIHYDROFOLATE REDUCTASE FAMILY PROTEIN (AFU_ORTHOLOGUE AFUA_8G06820)"/>
    <property type="match status" value="1"/>
</dbReference>
<dbReference type="InterPro" id="IPR024072">
    <property type="entry name" value="DHFR-like_dom_sf"/>
</dbReference>
<comment type="caution">
    <text evidence="5">The sequence shown here is derived from an EMBL/GenBank/DDBJ whole genome shotgun (WGS) entry which is preliminary data.</text>
</comment>
<dbReference type="InterPro" id="IPR050765">
    <property type="entry name" value="Riboflavin_Biosynth_HTPR"/>
</dbReference>
<comment type="pathway">
    <text evidence="1">Cofactor biosynthesis; riboflavin biosynthesis.</text>
</comment>
<dbReference type="RefSeq" id="WP_343924503.1">
    <property type="nucleotide sequence ID" value="NZ_BAAAKW010000027.1"/>
</dbReference>